<reference evidence="3" key="1">
    <citation type="submission" date="2021-01" db="EMBL/GenBank/DDBJ databases">
        <authorList>
            <person name="Corre E."/>
            <person name="Pelletier E."/>
            <person name="Niang G."/>
            <person name="Scheremetjew M."/>
            <person name="Finn R."/>
            <person name="Kale V."/>
            <person name="Holt S."/>
            <person name="Cochrane G."/>
            <person name="Meng A."/>
            <person name="Brown T."/>
            <person name="Cohen L."/>
        </authorList>
    </citation>
    <scope>NUCLEOTIDE SEQUENCE</scope>
    <source>
        <strain evidence="3">CCMP3328</strain>
    </source>
</reference>
<keyword evidence="1" id="KW-1133">Transmembrane helix</keyword>
<organism evidence="3">
    <name type="scientific">Craspedostauros australis</name>
    <dbReference type="NCBI Taxonomy" id="1486917"/>
    <lineage>
        <taxon>Eukaryota</taxon>
        <taxon>Sar</taxon>
        <taxon>Stramenopiles</taxon>
        <taxon>Ochrophyta</taxon>
        <taxon>Bacillariophyta</taxon>
        <taxon>Bacillariophyceae</taxon>
        <taxon>Bacillariophycidae</taxon>
        <taxon>Naviculales</taxon>
        <taxon>Naviculaceae</taxon>
        <taxon>Craspedostauros</taxon>
    </lineage>
</organism>
<sequence>MIRRLVCWILLLVPSQAFTTTIPPHARTCLPAKGSEHNDDLQDALNELMQPPTDGDAPMWAGFDSDRIDETALPIPLFTSMVILLGTTYLTVYLLYYGIVGLSAEDQLPGLL</sequence>
<keyword evidence="2" id="KW-0732">Signal</keyword>
<feature type="chain" id="PRO_5030933977" evidence="2">
    <location>
        <begin position="18"/>
        <end position="112"/>
    </location>
</feature>
<dbReference type="EMBL" id="HBEF01003089">
    <property type="protein sequence ID" value="CAD8329867.1"/>
    <property type="molecule type" value="Transcribed_RNA"/>
</dbReference>
<feature type="signal peptide" evidence="2">
    <location>
        <begin position="1"/>
        <end position="17"/>
    </location>
</feature>
<name>A0A7R9WN72_9STRA</name>
<keyword evidence="1" id="KW-0472">Membrane</keyword>
<accession>A0A7R9WN72</accession>
<dbReference type="AlphaFoldDB" id="A0A7R9WN72"/>
<proteinExistence type="predicted"/>
<evidence type="ECO:0000313" key="3">
    <source>
        <dbReference type="EMBL" id="CAD8329867.1"/>
    </source>
</evidence>
<keyword evidence="1" id="KW-0812">Transmembrane</keyword>
<feature type="transmembrane region" description="Helical" evidence="1">
    <location>
        <begin position="75"/>
        <end position="96"/>
    </location>
</feature>
<protein>
    <submittedName>
        <fullName evidence="3">Uncharacterized protein</fullName>
    </submittedName>
</protein>
<evidence type="ECO:0000256" key="1">
    <source>
        <dbReference type="SAM" id="Phobius"/>
    </source>
</evidence>
<gene>
    <name evidence="3" type="ORF">CAUS1442_LOCUS1965</name>
</gene>
<evidence type="ECO:0000256" key="2">
    <source>
        <dbReference type="SAM" id="SignalP"/>
    </source>
</evidence>